<proteinExistence type="predicted"/>
<organism evidence="1 2">
    <name type="scientific">Neotabrizicola shimadae</name>
    <dbReference type="NCBI Taxonomy" id="2807096"/>
    <lineage>
        <taxon>Bacteria</taxon>
        <taxon>Pseudomonadati</taxon>
        <taxon>Pseudomonadota</taxon>
        <taxon>Alphaproteobacteria</taxon>
        <taxon>Rhodobacterales</taxon>
        <taxon>Paracoccaceae</taxon>
        <taxon>Neotabrizicola</taxon>
    </lineage>
</organism>
<reference evidence="1" key="1">
    <citation type="submission" date="2021-02" db="EMBL/GenBank/DDBJ databases">
        <title>Rhodobacter shimadae sp. nov., an aerobic anoxygenic phototrophic bacterium isolated from a hot spring.</title>
        <authorList>
            <person name="Muramatsu S."/>
            <person name="Haruta S."/>
            <person name="Hirose S."/>
            <person name="Hanada S."/>
        </authorList>
    </citation>
    <scope>NUCLEOTIDE SEQUENCE</scope>
    <source>
        <strain evidence="1">N10</strain>
    </source>
</reference>
<keyword evidence="2" id="KW-1185">Reference proteome</keyword>
<protein>
    <submittedName>
        <fullName evidence="1">Uncharacterized protein</fullName>
    </submittedName>
</protein>
<sequence>MSLEPNIVNSLCLRFTAPCSFAGDLAPVLARGLGLSPADVQMTQDGTGAFFPESRVRPERVAALARAFGLDVVIPDAPLRLSLAFLPRPGARAERLAGWLAELTGQKAERLGRRLRLPGGVLFRDLPRAQALDWQAACRDRRDVDVEVSDGKAAVYDLFGPVSLVLAADLRVLGLAGCAVTGARAAALDARMARWLERRHGQAALDRAFQRFDLMLVGCGRLSPREAADFLGPRTGLSLGEIGRASALRPVPVERGLPRETALRFQSDYAQIGLPVALRLVDGQEA</sequence>
<dbReference type="Proteomes" id="UP000826300">
    <property type="component" value="Chromosome"/>
</dbReference>
<dbReference type="RefSeq" id="WP_220662007.1">
    <property type="nucleotide sequence ID" value="NZ_CP069370.1"/>
</dbReference>
<name>A0A8G1ED27_9RHOB</name>
<evidence type="ECO:0000313" key="2">
    <source>
        <dbReference type="Proteomes" id="UP000826300"/>
    </source>
</evidence>
<accession>A0A8G1ED27</accession>
<gene>
    <name evidence="1" type="ORF">JO391_19180</name>
</gene>
<dbReference type="KEGG" id="nsm:JO391_19180"/>
<dbReference type="EMBL" id="CP069370">
    <property type="protein sequence ID" value="QYZ69791.1"/>
    <property type="molecule type" value="Genomic_DNA"/>
</dbReference>
<dbReference type="AlphaFoldDB" id="A0A8G1ED27"/>
<evidence type="ECO:0000313" key="1">
    <source>
        <dbReference type="EMBL" id="QYZ69791.1"/>
    </source>
</evidence>